<reference evidence="1 2" key="1">
    <citation type="journal article" date="2016" name="Int. J. Syst. Evol. Microbiol.">
        <title>Lysobacter erysipheiresistens sp. nov., an antagonist of powdery mildew, isolated from tobacco-cultivated soil.</title>
        <authorList>
            <person name="Xie B."/>
            <person name="Li T."/>
            <person name="Lin X."/>
            <person name="Wang C.J."/>
            <person name="Chen Y.J."/>
            <person name="Liu W.J."/>
            <person name="Zhao Z.W."/>
        </authorList>
    </citation>
    <scope>NUCLEOTIDE SEQUENCE [LARGE SCALE GENOMIC DNA]</scope>
    <source>
        <strain evidence="1 2">RS-LYSO-3</strain>
    </source>
</reference>
<organism evidence="1 2">
    <name type="scientific">Novilysobacter erysipheiresistens</name>
    <dbReference type="NCBI Taxonomy" id="1749332"/>
    <lineage>
        <taxon>Bacteria</taxon>
        <taxon>Pseudomonadati</taxon>
        <taxon>Pseudomonadota</taxon>
        <taxon>Gammaproteobacteria</taxon>
        <taxon>Lysobacterales</taxon>
        <taxon>Lysobacteraceae</taxon>
        <taxon>Novilysobacter</taxon>
    </lineage>
</organism>
<dbReference type="InterPro" id="IPR036694">
    <property type="entry name" value="Dodecin-like_sf"/>
</dbReference>
<dbReference type="InterPro" id="IPR025543">
    <property type="entry name" value="Dodecin-like"/>
</dbReference>
<dbReference type="Pfam" id="PF07311">
    <property type="entry name" value="Dodecin"/>
    <property type="match status" value="1"/>
</dbReference>
<dbReference type="InterPro" id="IPR009923">
    <property type="entry name" value="Dodecin"/>
</dbReference>
<comment type="caution">
    <text evidence="1">The sequence shown here is derived from an EMBL/GenBank/DDBJ whole genome shotgun (WGS) entry which is preliminary data.</text>
</comment>
<accession>A0ABU7Z1M6</accession>
<dbReference type="Proteomes" id="UP001355056">
    <property type="component" value="Unassembled WGS sequence"/>
</dbReference>
<evidence type="ECO:0000313" key="1">
    <source>
        <dbReference type="EMBL" id="MEG3185074.1"/>
    </source>
</evidence>
<evidence type="ECO:0000313" key="2">
    <source>
        <dbReference type="Proteomes" id="UP001355056"/>
    </source>
</evidence>
<sequence>MTVAKIIELNASSKKSLEDAVQVGLKKAASSVKNIQGAWVKEIKVVTDADGNITEWRADMKVTFIVQ</sequence>
<proteinExistence type="predicted"/>
<dbReference type="SUPFAM" id="SSF89807">
    <property type="entry name" value="Dodecin-like"/>
    <property type="match status" value="1"/>
</dbReference>
<dbReference type="RefSeq" id="WP_332618175.1">
    <property type="nucleotide sequence ID" value="NZ_JAXGFP010000007.1"/>
</dbReference>
<dbReference type="Gene3D" id="3.30.1660.10">
    <property type="entry name" value="Flavin-binding protein dodecin"/>
    <property type="match status" value="1"/>
</dbReference>
<keyword evidence="2" id="KW-1185">Reference proteome</keyword>
<name>A0ABU7Z1M6_9GAMM</name>
<gene>
    <name evidence="1" type="ORF">SNE34_13760</name>
</gene>
<protein>
    <submittedName>
        <fullName evidence="1">Dodecin family protein</fullName>
    </submittedName>
</protein>
<dbReference type="EMBL" id="JAXGFP010000007">
    <property type="protein sequence ID" value="MEG3185074.1"/>
    <property type="molecule type" value="Genomic_DNA"/>
</dbReference>